<sequence length="233" mass="26338">MSGLLKSTIARKVAMALSGLFLVLFLAQHLTVNFTSVISAELFNSFSHFMGNNFVVQALLQPVLIFGVVFHFIMGIYLEIKNNRARAVNYVKFNGSANSSWVSRNMIFSGAVVLAFLGLHFYDFWVPEMIHKYVETNPIGENSTRYYEDLVTKFESPVRVGLYVIAFIFLMLHLLHGFASSFQSLGVKNKYQEGIKGYQDSASKWVRGLTTAYAIIVPLGFIFIALYHYINTL</sequence>
<name>A0A507ZPB4_9FLAO</name>
<dbReference type="OrthoDB" id="9802842at2"/>
<dbReference type="RefSeq" id="WP_141420839.1">
    <property type="nucleotide sequence ID" value="NZ_VIAR01000003.1"/>
</dbReference>
<keyword evidence="1" id="KW-0472">Membrane</keyword>
<feature type="transmembrane region" description="Helical" evidence="1">
    <location>
        <begin position="160"/>
        <end position="187"/>
    </location>
</feature>
<gene>
    <name evidence="2" type="ORF">FKR84_03625</name>
</gene>
<evidence type="ECO:0000313" key="3">
    <source>
        <dbReference type="Proteomes" id="UP000317169"/>
    </source>
</evidence>
<evidence type="ECO:0000256" key="1">
    <source>
        <dbReference type="SAM" id="Phobius"/>
    </source>
</evidence>
<keyword evidence="3" id="KW-1185">Reference proteome</keyword>
<feature type="transmembrane region" description="Helical" evidence="1">
    <location>
        <begin position="63"/>
        <end position="80"/>
    </location>
</feature>
<comment type="caution">
    <text evidence="2">The sequence shown here is derived from an EMBL/GenBank/DDBJ whole genome shotgun (WGS) entry which is preliminary data.</text>
</comment>
<proteinExistence type="predicted"/>
<protein>
    <submittedName>
        <fullName evidence="2">Succinate dehydrogenase cytochrome b subunit</fullName>
    </submittedName>
</protein>
<evidence type="ECO:0000313" key="2">
    <source>
        <dbReference type="EMBL" id="TQD39596.1"/>
    </source>
</evidence>
<feature type="transmembrane region" description="Helical" evidence="1">
    <location>
        <begin position="101"/>
        <end position="122"/>
    </location>
</feature>
<keyword evidence="1" id="KW-1133">Transmembrane helix</keyword>
<dbReference type="InterPro" id="IPR011138">
    <property type="entry name" value="Cytochrome_b-558"/>
</dbReference>
<reference evidence="2 3" key="1">
    <citation type="submission" date="2019-06" db="EMBL/GenBank/DDBJ databases">
        <title>Flavibacter putida gen. nov., sp. nov., a novel marine bacterium of the family Flavobacteriaceae isolated from coastal seawater.</title>
        <authorList>
            <person name="Feng X."/>
        </authorList>
    </citation>
    <scope>NUCLEOTIDE SEQUENCE [LARGE SCALE GENOMIC DNA]</scope>
    <source>
        <strain evidence="2 3">PLHSN227</strain>
    </source>
</reference>
<dbReference type="SUPFAM" id="SSF81343">
    <property type="entry name" value="Fumarate reductase respiratory complex transmembrane subunits"/>
    <property type="match status" value="1"/>
</dbReference>
<dbReference type="InterPro" id="IPR034804">
    <property type="entry name" value="SQR/QFR_C/D"/>
</dbReference>
<dbReference type="NCBIfam" id="TIGR02046">
    <property type="entry name" value="sdhC_b558_fam"/>
    <property type="match status" value="1"/>
</dbReference>
<dbReference type="Proteomes" id="UP000317169">
    <property type="component" value="Unassembled WGS sequence"/>
</dbReference>
<dbReference type="Gene3D" id="1.20.1300.10">
    <property type="entry name" value="Fumarate reductase/succinate dehydrogenase, transmembrane subunit"/>
    <property type="match status" value="1"/>
</dbReference>
<feature type="transmembrane region" description="Helical" evidence="1">
    <location>
        <begin position="208"/>
        <end position="230"/>
    </location>
</feature>
<accession>A0A507ZPB4</accession>
<dbReference type="CDD" id="cd03498">
    <property type="entry name" value="SQR_TypeB_2_TM"/>
    <property type="match status" value="1"/>
</dbReference>
<keyword evidence="1" id="KW-0812">Transmembrane</keyword>
<dbReference type="AlphaFoldDB" id="A0A507ZPB4"/>
<dbReference type="GO" id="GO:0016020">
    <property type="term" value="C:membrane"/>
    <property type="evidence" value="ECO:0007669"/>
    <property type="project" value="InterPro"/>
</dbReference>
<dbReference type="EMBL" id="VIAR01000003">
    <property type="protein sequence ID" value="TQD39596.1"/>
    <property type="molecule type" value="Genomic_DNA"/>
</dbReference>
<organism evidence="2 3">
    <name type="scientific">Haloflavibacter putidus</name>
    <dbReference type="NCBI Taxonomy" id="2576776"/>
    <lineage>
        <taxon>Bacteria</taxon>
        <taxon>Pseudomonadati</taxon>
        <taxon>Bacteroidota</taxon>
        <taxon>Flavobacteriia</taxon>
        <taxon>Flavobacteriales</taxon>
        <taxon>Flavobacteriaceae</taxon>
        <taxon>Haloflavibacter</taxon>
    </lineage>
</organism>